<dbReference type="PANTHER" id="PTHR43774">
    <property type="entry name" value="PEPTIDE METHIONINE SULFOXIDE REDUCTASE"/>
    <property type="match status" value="1"/>
</dbReference>
<sequence>MAGDYEVATFGAGSFWRAEAIFRQVAGVLGTAVGYIGGTVEFPTYQQVSTGKTGHVEAVQVVFDPEIVSYEKLLELFWELHNPTAPKGDNEKLSSQYRSMIFYHNEKQRRIAAESKRHQQDSGYFKRDIITEIAPATRFYRANEYYQQYFEKADFGGKLIK</sequence>
<dbReference type="EC" id="1.8.4.11" evidence="2"/>
<evidence type="ECO:0000313" key="4">
    <source>
        <dbReference type="EMBL" id="MCQ6963719.1"/>
    </source>
</evidence>
<evidence type="ECO:0000256" key="1">
    <source>
        <dbReference type="ARBA" id="ARBA00023002"/>
    </source>
</evidence>
<dbReference type="HAMAP" id="MF_01401">
    <property type="entry name" value="MsrA"/>
    <property type="match status" value="1"/>
</dbReference>
<evidence type="ECO:0000259" key="3">
    <source>
        <dbReference type="Pfam" id="PF01625"/>
    </source>
</evidence>
<dbReference type="Pfam" id="PF01625">
    <property type="entry name" value="PMSR"/>
    <property type="match status" value="1"/>
</dbReference>
<name>A0AAE3HCU1_9EURY</name>
<feature type="domain" description="Peptide methionine sulphoxide reductase MsrA" evidence="3">
    <location>
        <begin position="8"/>
        <end position="153"/>
    </location>
</feature>
<comment type="catalytic activity">
    <reaction evidence="2">
        <text>[thioredoxin]-disulfide + L-methionine + H2O = L-methionine (S)-S-oxide + [thioredoxin]-dithiol</text>
        <dbReference type="Rhea" id="RHEA:19993"/>
        <dbReference type="Rhea" id="RHEA-COMP:10698"/>
        <dbReference type="Rhea" id="RHEA-COMP:10700"/>
        <dbReference type="ChEBI" id="CHEBI:15377"/>
        <dbReference type="ChEBI" id="CHEBI:29950"/>
        <dbReference type="ChEBI" id="CHEBI:50058"/>
        <dbReference type="ChEBI" id="CHEBI:57844"/>
        <dbReference type="ChEBI" id="CHEBI:58772"/>
        <dbReference type="EC" id="1.8.4.11"/>
    </reaction>
</comment>
<dbReference type="EMBL" id="JTEO01000006">
    <property type="protein sequence ID" value="MCQ6963719.1"/>
    <property type="molecule type" value="Genomic_DNA"/>
</dbReference>
<comment type="caution">
    <text evidence="2">Lacks conserved residue(s) required for the propagation of feature annotation.</text>
</comment>
<comment type="catalytic activity">
    <reaction evidence="2">
        <text>L-methionyl-[protein] + [thioredoxin]-disulfide + H2O = L-methionyl-(S)-S-oxide-[protein] + [thioredoxin]-dithiol</text>
        <dbReference type="Rhea" id="RHEA:14217"/>
        <dbReference type="Rhea" id="RHEA-COMP:10698"/>
        <dbReference type="Rhea" id="RHEA-COMP:10700"/>
        <dbReference type="Rhea" id="RHEA-COMP:12313"/>
        <dbReference type="Rhea" id="RHEA-COMP:12315"/>
        <dbReference type="ChEBI" id="CHEBI:15377"/>
        <dbReference type="ChEBI" id="CHEBI:16044"/>
        <dbReference type="ChEBI" id="CHEBI:29950"/>
        <dbReference type="ChEBI" id="CHEBI:44120"/>
        <dbReference type="ChEBI" id="CHEBI:50058"/>
        <dbReference type="EC" id="1.8.4.11"/>
    </reaction>
</comment>
<keyword evidence="1 2" id="KW-0560">Oxidoreductase</keyword>
<dbReference type="GO" id="GO:0008113">
    <property type="term" value="F:peptide-methionine (S)-S-oxide reductase activity"/>
    <property type="evidence" value="ECO:0007669"/>
    <property type="project" value="UniProtKB-UniRule"/>
</dbReference>
<dbReference type="NCBIfam" id="TIGR00401">
    <property type="entry name" value="msrA"/>
    <property type="match status" value="1"/>
</dbReference>
<dbReference type="InterPro" id="IPR036509">
    <property type="entry name" value="Met_Sox_Rdtase_MsrA_sf"/>
</dbReference>
<dbReference type="InterPro" id="IPR002569">
    <property type="entry name" value="Met_Sox_Rdtase_MsrA_dom"/>
</dbReference>
<keyword evidence="5" id="KW-1185">Reference proteome</keyword>
<comment type="function">
    <text evidence="2">Has an important function as a repair enzyme for proteins that have been inactivated by oxidation. Catalyzes the reversible oxidation-reduction of methionine sulfoxide in proteins to methionine.</text>
</comment>
<dbReference type="Gene3D" id="3.30.1060.10">
    <property type="entry name" value="Peptide methionine sulphoxide reductase MsrA"/>
    <property type="match status" value="1"/>
</dbReference>
<reference evidence="4 5" key="1">
    <citation type="journal article" date="2011" name="Appl. Environ. Microbiol.">
        <title>Methanogenic archaea isolated from Taiwan's Chelungpu fault.</title>
        <authorList>
            <person name="Wu S.Y."/>
            <person name="Lai M.C."/>
        </authorList>
    </citation>
    <scope>NUCLEOTIDE SEQUENCE [LARGE SCALE GENOMIC DNA]</scope>
    <source>
        <strain evidence="4 5">St545Mb</strain>
    </source>
</reference>
<organism evidence="4 5">
    <name type="scientific">Methanolobus chelungpuianus</name>
    <dbReference type="NCBI Taxonomy" id="502115"/>
    <lineage>
        <taxon>Archaea</taxon>
        <taxon>Methanobacteriati</taxon>
        <taxon>Methanobacteriota</taxon>
        <taxon>Stenosarchaea group</taxon>
        <taxon>Methanomicrobia</taxon>
        <taxon>Methanosarcinales</taxon>
        <taxon>Methanosarcinaceae</taxon>
        <taxon>Methanolobus</taxon>
    </lineage>
</organism>
<dbReference type="SUPFAM" id="SSF55068">
    <property type="entry name" value="Peptide methionine sulfoxide reductase"/>
    <property type="match status" value="1"/>
</dbReference>
<accession>A0AAE3HCU1</accession>
<comment type="caution">
    <text evidence="4">The sequence shown here is derived from an EMBL/GenBank/DDBJ whole genome shotgun (WGS) entry which is preliminary data.</text>
</comment>
<dbReference type="Proteomes" id="UP001206983">
    <property type="component" value="Unassembled WGS sequence"/>
</dbReference>
<protein>
    <recommendedName>
        <fullName evidence="2">Peptide methionine sulfoxide reductase MsrA</fullName>
        <shortName evidence="2">Protein-methionine-S-oxide reductase</shortName>
        <ecNumber evidence="2">1.8.4.11</ecNumber>
    </recommendedName>
    <alternativeName>
        <fullName evidence="2">Peptide-methionine (S)-S-oxide reductase</fullName>
        <shortName evidence="2">Peptide Met(O) reductase</shortName>
    </alternativeName>
</protein>
<dbReference type="AlphaFoldDB" id="A0AAE3HCU1"/>
<evidence type="ECO:0000256" key="2">
    <source>
        <dbReference type="HAMAP-Rule" id="MF_01401"/>
    </source>
</evidence>
<evidence type="ECO:0000313" key="5">
    <source>
        <dbReference type="Proteomes" id="UP001206983"/>
    </source>
</evidence>
<dbReference type="PANTHER" id="PTHR43774:SF1">
    <property type="entry name" value="PEPTIDE METHIONINE SULFOXIDE REDUCTASE MSRA 2"/>
    <property type="match status" value="1"/>
</dbReference>
<comment type="similarity">
    <text evidence="2">Belongs to the MsrA Met sulfoxide reductase family.</text>
</comment>
<gene>
    <name evidence="2" type="primary">msrA</name>
    <name evidence="4" type="ORF">PV02_10820</name>
</gene>
<proteinExistence type="inferred from homology"/>